<evidence type="ECO:0000256" key="1">
    <source>
        <dbReference type="ARBA" id="ARBA00022603"/>
    </source>
</evidence>
<keyword evidence="3" id="KW-0949">S-adenosyl-L-methionine</keyword>
<proteinExistence type="inferred from homology"/>
<comment type="similarity">
    <text evidence="4">Belongs to the RNA methyltransferase RlmH family.</text>
</comment>
<dbReference type="Proteomes" id="UP000594263">
    <property type="component" value="Unplaced"/>
</dbReference>
<name>A0A7N0UXW0_KALFE</name>
<dbReference type="HAMAP" id="MF_00658">
    <property type="entry name" value="23SrRNA_methyltr_H"/>
    <property type="match status" value="1"/>
</dbReference>
<dbReference type="OMA" id="NEPYHHQ"/>
<dbReference type="AlphaFoldDB" id="A0A7N0UXW0"/>
<dbReference type="InterPro" id="IPR003742">
    <property type="entry name" value="RlmH-like"/>
</dbReference>
<evidence type="ECO:0000256" key="3">
    <source>
        <dbReference type="ARBA" id="ARBA00022691"/>
    </source>
</evidence>
<dbReference type="Gramene" id="Kaladp0088s0098.1.v1.1">
    <property type="protein sequence ID" value="Kaladp0088s0098.1.v1.1"/>
    <property type="gene ID" value="Kaladp0088s0098.v1.1"/>
</dbReference>
<keyword evidence="1" id="KW-0489">Methyltransferase</keyword>
<dbReference type="EnsemblPlants" id="Kaladp0088s0098.3.v1.1">
    <property type="protein sequence ID" value="Kaladp0088s0098.3.v1.1"/>
    <property type="gene ID" value="Kaladp0088s0098.v1.1"/>
</dbReference>
<dbReference type="Pfam" id="PF02590">
    <property type="entry name" value="SPOUT_MTase"/>
    <property type="match status" value="1"/>
</dbReference>
<dbReference type="GO" id="GO:0032259">
    <property type="term" value="P:methylation"/>
    <property type="evidence" value="ECO:0007669"/>
    <property type="project" value="UniProtKB-KW"/>
</dbReference>
<dbReference type="Gene3D" id="3.40.1280.10">
    <property type="match status" value="1"/>
</dbReference>
<dbReference type="EnsemblPlants" id="Kaladp0088s0098.1.v1.1">
    <property type="protein sequence ID" value="Kaladp0088s0098.1.v1.1"/>
    <property type="gene ID" value="Kaladp0088s0098.v1.1"/>
</dbReference>
<reference evidence="5" key="1">
    <citation type="submission" date="2021-01" db="UniProtKB">
        <authorList>
            <consortium name="EnsemblPlants"/>
        </authorList>
    </citation>
    <scope>IDENTIFICATION</scope>
</reference>
<evidence type="ECO:0000313" key="6">
    <source>
        <dbReference type="Proteomes" id="UP000594263"/>
    </source>
</evidence>
<keyword evidence="6" id="KW-1185">Reference proteome</keyword>
<keyword evidence="2" id="KW-0808">Transferase</keyword>
<dbReference type="Gramene" id="Kaladp0088s0098.4.v1.1">
    <property type="protein sequence ID" value="Kaladp0088s0098.4.v1.1"/>
    <property type="gene ID" value="Kaladp0088s0098.v1.1"/>
</dbReference>
<accession>A0A7N0UXW0</accession>
<dbReference type="PANTHER" id="PTHR33603:SF1">
    <property type="entry name" value="RIBOSOMAL RNA LARGE SUBUNIT METHYLTRANSFERASE H"/>
    <property type="match status" value="1"/>
</dbReference>
<dbReference type="GO" id="GO:0006364">
    <property type="term" value="P:rRNA processing"/>
    <property type="evidence" value="ECO:0007669"/>
    <property type="project" value="InterPro"/>
</dbReference>
<dbReference type="GO" id="GO:0008168">
    <property type="term" value="F:methyltransferase activity"/>
    <property type="evidence" value="ECO:0007669"/>
    <property type="project" value="UniProtKB-KW"/>
</dbReference>
<dbReference type="InterPro" id="IPR029026">
    <property type="entry name" value="tRNA_m1G_MTases_N"/>
</dbReference>
<sequence>MMRNMRNPEDSVFSNLKERKKKLAAETLEVEKSLRIEIEVCLTDVKPFPVSMSLILAARLPNPKKCIPPPAKENKYIGEAVRALPTRVLTVGKTRSPGVQLLLDEYTEKLKCYSSFEVLQIRSNPKKAQDTTVQIREEDIAVMSTIGSSDWVVLLDEHGNELRSEEMAELIARAGNTGASRLSFCIGGPYGHGPLLRERANVSVRLSSMVLNHQIALLVLIEQIYRAWTILKGQKYHH</sequence>
<evidence type="ECO:0000313" key="5">
    <source>
        <dbReference type="EnsemblPlants" id="Kaladp0088s0098.4.v1.1"/>
    </source>
</evidence>
<evidence type="ECO:0008006" key="7">
    <source>
        <dbReference type="Google" id="ProtNLM"/>
    </source>
</evidence>
<dbReference type="InterPro" id="IPR029028">
    <property type="entry name" value="Alpha/beta_knot_MTases"/>
</dbReference>
<dbReference type="SUPFAM" id="SSF75217">
    <property type="entry name" value="alpha/beta knot"/>
    <property type="match status" value="1"/>
</dbReference>
<dbReference type="EnsemblPlants" id="Kaladp0088s0098.4.v1.1">
    <property type="protein sequence ID" value="Kaladp0088s0098.4.v1.1"/>
    <property type="gene ID" value="Kaladp0088s0098.v1.1"/>
</dbReference>
<protein>
    <recommendedName>
        <fullName evidence="7">RNA methyltransferase At5g10620</fullName>
    </recommendedName>
</protein>
<dbReference type="PANTHER" id="PTHR33603">
    <property type="entry name" value="METHYLTRANSFERASE"/>
    <property type="match status" value="1"/>
</dbReference>
<evidence type="ECO:0000256" key="4">
    <source>
        <dbReference type="ARBA" id="ARBA00038303"/>
    </source>
</evidence>
<evidence type="ECO:0000256" key="2">
    <source>
        <dbReference type="ARBA" id="ARBA00022679"/>
    </source>
</evidence>
<dbReference type="Gramene" id="Kaladp0088s0098.3.v1.1">
    <property type="protein sequence ID" value="Kaladp0088s0098.3.v1.1"/>
    <property type="gene ID" value="Kaladp0088s0098.v1.1"/>
</dbReference>
<dbReference type="CDD" id="cd18081">
    <property type="entry name" value="RlmH-like"/>
    <property type="match status" value="1"/>
</dbReference>
<organism evidence="5 6">
    <name type="scientific">Kalanchoe fedtschenkoi</name>
    <name type="common">Lavender scallops</name>
    <name type="synonym">South American air plant</name>
    <dbReference type="NCBI Taxonomy" id="63787"/>
    <lineage>
        <taxon>Eukaryota</taxon>
        <taxon>Viridiplantae</taxon>
        <taxon>Streptophyta</taxon>
        <taxon>Embryophyta</taxon>
        <taxon>Tracheophyta</taxon>
        <taxon>Spermatophyta</taxon>
        <taxon>Magnoliopsida</taxon>
        <taxon>eudicotyledons</taxon>
        <taxon>Gunneridae</taxon>
        <taxon>Pentapetalae</taxon>
        <taxon>Saxifragales</taxon>
        <taxon>Crassulaceae</taxon>
        <taxon>Kalanchoe</taxon>
    </lineage>
</organism>